<dbReference type="RefSeq" id="WP_224136724.1">
    <property type="nucleotide sequence ID" value="NZ_JAIQUM010000004.1"/>
</dbReference>
<organism evidence="1 2">
    <name type="scientific">Metabacillus rhizolycopersici</name>
    <dbReference type="NCBI Taxonomy" id="2875709"/>
    <lineage>
        <taxon>Bacteria</taxon>
        <taxon>Bacillati</taxon>
        <taxon>Bacillota</taxon>
        <taxon>Bacilli</taxon>
        <taxon>Bacillales</taxon>
        <taxon>Bacillaceae</taxon>
        <taxon>Metabacillus</taxon>
    </lineage>
</organism>
<evidence type="ECO:0008006" key="3">
    <source>
        <dbReference type="Google" id="ProtNLM"/>
    </source>
</evidence>
<dbReference type="Proteomes" id="UP001165287">
    <property type="component" value="Unassembled WGS sequence"/>
</dbReference>
<dbReference type="EMBL" id="JAIQUM010000004">
    <property type="protein sequence ID" value="MBZ5749195.1"/>
    <property type="molecule type" value="Genomic_DNA"/>
</dbReference>
<comment type="caution">
    <text evidence="1">The sequence shown here is derived from an EMBL/GenBank/DDBJ whole genome shotgun (WGS) entry which is preliminary data.</text>
</comment>
<evidence type="ECO:0000313" key="1">
    <source>
        <dbReference type="EMBL" id="MBZ5749195.1"/>
    </source>
</evidence>
<sequence length="168" mass="19692">MFDPTVFDNLKVVVEGYLYDLDLENNISITNRNDIVDLATMSRKCIITFSNVNRIDPAVNFEIEMSQKQLAGELLQTIKKPGCQLTVSFQEELKNSKYDEFLLKKLQKMWEEDHLIKLFITKELTSSSPVFYHQYQVSFQRRYGEDDLEELLNVVNQSVSLLKMMSKY</sequence>
<proteinExistence type="predicted"/>
<reference evidence="1" key="1">
    <citation type="submission" date="2024-05" db="EMBL/GenBank/DDBJ databases">
        <title>Metabacillus sp. nov., isolated from the rhizosphere soil of tomato plants.</title>
        <authorList>
            <person name="Ma R."/>
        </authorList>
    </citation>
    <scope>NUCLEOTIDE SEQUENCE</scope>
    <source>
        <strain evidence="1">DBTR6</strain>
    </source>
</reference>
<name>A0ABS7ULK7_9BACI</name>
<gene>
    <name evidence="1" type="ORF">K9V48_02795</name>
</gene>
<evidence type="ECO:0000313" key="2">
    <source>
        <dbReference type="Proteomes" id="UP001165287"/>
    </source>
</evidence>
<protein>
    <recommendedName>
        <fullName evidence="3">Group-specific protein</fullName>
    </recommendedName>
</protein>
<keyword evidence="2" id="KW-1185">Reference proteome</keyword>
<accession>A0ABS7ULK7</accession>